<evidence type="ECO:0000313" key="1">
    <source>
        <dbReference type="EMBL" id="KOH45474.1"/>
    </source>
</evidence>
<keyword evidence="2" id="KW-1185">Reference proteome</keyword>
<name>A0A0L8VAK1_9BACT</name>
<dbReference type="PANTHER" id="PTHR30217">
    <property type="entry name" value="PEPTIDASE U32 FAMILY"/>
    <property type="match status" value="1"/>
</dbReference>
<dbReference type="STRING" id="1409788.NC99_16890"/>
<comment type="caution">
    <text evidence="1">The sequence shown here is derived from an EMBL/GenBank/DDBJ whole genome shotgun (WGS) entry which is preliminary data.</text>
</comment>
<accession>A0A0L8VAK1</accession>
<dbReference type="Proteomes" id="UP000036958">
    <property type="component" value="Unassembled WGS sequence"/>
</dbReference>
<proteinExistence type="predicted"/>
<gene>
    <name evidence="1" type="ORF">NC99_16890</name>
</gene>
<dbReference type="AlphaFoldDB" id="A0A0L8VAK1"/>
<dbReference type="InterPro" id="IPR051454">
    <property type="entry name" value="RNA/ubiquinone_mod_enzymes"/>
</dbReference>
<dbReference type="OrthoDB" id="9807498at2"/>
<reference evidence="2" key="1">
    <citation type="submission" date="2015-07" db="EMBL/GenBank/DDBJ databases">
        <title>Genome sequencing of Sunxiuqinia dokdonensis strain SK.</title>
        <authorList>
            <person name="Ahn S."/>
            <person name="Kim B.-C."/>
        </authorList>
    </citation>
    <scope>NUCLEOTIDE SEQUENCE [LARGE SCALE GENOMIC DNA]</scope>
    <source>
        <strain evidence="2">SK</strain>
    </source>
</reference>
<protein>
    <recommendedName>
        <fullName evidence="3">Peptidase U32</fullName>
    </recommendedName>
</protein>
<organism evidence="1 2">
    <name type="scientific">Sunxiuqinia dokdonensis</name>
    <dbReference type="NCBI Taxonomy" id="1409788"/>
    <lineage>
        <taxon>Bacteria</taxon>
        <taxon>Pseudomonadati</taxon>
        <taxon>Bacteroidota</taxon>
        <taxon>Bacteroidia</taxon>
        <taxon>Marinilabiliales</taxon>
        <taxon>Prolixibacteraceae</taxon>
        <taxon>Sunxiuqinia</taxon>
    </lineage>
</organism>
<dbReference type="RefSeq" id="WP_053181807.1">
    <property type="nucleotide sequence ID" value="NZ_LGIA01000124.1"/>
</dbReference>
<dbReference type="PANTHER" id="PTHR30217:SF10">
    <property type="entry name" value="23S RRNA 5-HYDROXYCYTIDINE C2501 SYNTHASE"/>
    <property type="match status" value="1"/>
</dbReference>
<evidence type="ECO:0008006" key="3">
    <source>
        <dbReference type="Google" id="ProtNLM"/>
    </source>
</evidence>
<dbReference type="InterPro" id="IPR001539">
    <property type="entry name" value="Peptidase_U32"/>
</dbReference>
<evidence type="ECO:0000313" key="2">
    <source>
        <dbReference type="Proteomes" id="UP000036958"/>
    </source>
</evidence>
<dbReference type="EMBL" id="LGIA01000124">
    <property type="protein sequence ID" value="KOH45474.1"/>
    <property type="molecule type" value="Genomic_DNA"/>
</dbReference>
<dbReference type="Pfam" id="PF01136">
    <property type="entry name" value="Peptidase_U32"/>
    <property type="match status" value="1"/>
</dbReference>
<sequence>MRIQNPELLLPAGNTESFYAALEGGADAVYLGLTSFNARGRAANFTESHLLAALQEARKRRVKIYVTLNTVIKNKEIEPLLDVLAFLEQAGVDAIIIQDWGLYYLARLRFRKLVIHASTQMGNHNSPGVAFSEQKGMARVILARELTKTELKKIAAKANTELELFVHGALCYSFSGMCFFSSYLGGRGANRGLCAQPCRRMYKDDQQDKFLFNLKDNQQLPNLEELKALGIRSLKVEGRMKSADYVYRVAQAYRTAIDHPEKREEAEELLKLDFGREKMAYFLGKDVKEGITDSSNTGIPVGFVSRVKNRELTFESGIDLKEGDRIRIRNVRNESTFNARLQALQRANNRYSFVLDSKETVQAGDELFWVGRKAKALPAKFRKLPNYRAVRLPLSEKKRFREQLTIKQKASTSQVFLRIDDPKWFDWLRTDELDGIVLSFSRRQLEAFDFSASFVQANQAKIHIELPKFIAEEQVEDWKSLLHEIEKRGIDRFFISHLSQKLLLDNSSQVISNENVYVYNDAAAKLIHESRIHNFCYPVENDFENLRSMKNKQGFVVLHSYPELFFSRMPVQVSGAENRFKDDGGKSFVKSQKDGMTIVTPTIPVSLFQYRKQLEKEGFSNFIIDLNHEKPTKNALKKVMTKFRLAEQFQPSTVFNFKKGLV</sequence>